<dbReference type="InterPro" id="IPR029058">
    <property type="entry name" value="AB_hydrolase_fold"/>
</dbReference>
<feature type="compositionally biased region" description="Pro residues" evidence="1">
    <location>
        <begin position="43"/>
        <end position="54"/>
    </location>
</feature>
<comment type="caution">
    <text evidence="3">The sequence shown here is derived from an EMBL/GenBank/DDBJ whole genome shotgun (WGS) entry which is preliminary data.</text>
</comment>
<keyword evidence="4" id="KW-1185">Reference proteome</keyword>
<dbReference type="RefSeq" id="WP_098503301.1">
    <property type="nucleotide sequence ID" value="NZ_PDJQ01000001.1"/>
</dbReference>
<evidence type="ECO:0008006" key="5">
    <source>
        <dbReference type="Google" id="ProtNLM"/>
    </source>
</evidence>
<keyword evidence="2" id="KW-0732">Signal</keyword>
<organism evidence="3 4">
    <name type="scientific">Tepidiforma thermophila (strain KCTC 52669 / CGMCC 1.13589 / G233)</name>
    <dbReference type="NCBI Taxonomy" id="2761530"/>
    <lineage>
        <taxon>Bacteria</taxon>
        <taxon>Bacillati</taxon>
        <taxon>Chloroflexota</taxon>
        <taxon>Tepidiformia</taxon>
        <taxon>Tepidiformales</taxon>
        <taxon>Tepidiformaceae</taxon>
        <taxon>Tepidiforma</taxon>
    </lineage>
</organism>
<dbReference type="EMBL" id="PDJQ01000001">
    <property type="protein sequence ID" value="PFG73869.1"/>
    <property type="molecule type" value="Genomic_DNA"/>
</dbReference>
<protein>
    <recommendedName>
        <fullName evidence="5">Alpha/beta hydrolase</fullName>
    </recommendedName>
</protein>
<dbReference type="AlphaFoldDB" id="A0A2A9HGC4"/>
<dbReference type="Proteomes" id="UP000223071">
    <property type="component" value="Unassembled WGS sequence"/>
</dbReference>
<feature type="signal peptide" evidence="2">
    <location>
        <begin position="1"/>
        <end position="21"/>
    </location>
</feature>
<evidence type="ECO:0000256" key="2">
    <source>
        <dbReference type="SAM" id="SignalP"/>
    </source>
</evidence>
<sequence>MSRALRLLPFLLLLAAIAACSGESAPPADTPAAASPAAKAEPSPAPPSPAPSPSPAAGYRPLGTSAGVATTIADPRFDPVPGARASYGILGRAAYRIEVPENWNGELVLFAHGFAGFGTEVAVQNPPRALREFLIASGFAWAASSYSENGYVPGIGADDTLALKRHFEAEFGRPDRTYLVGASMGGNVVALALEHHAGEYDGALALCGALGGIEQIDYFVSWVALAEYLSGLTFPIGEPGADLTSIFLTRLPARLGTPQAPTQAGRQFASAIKYLTGGPRPFFAEGFAEQYLVNFGLAMVDPGRRLLVTRAATNQDHVYAIDPGLGITADQLNAGVRRFAPDPAARNADAHPDAVPTTGRITAPLLTLHNTGDLFVPISLEQSYLQKVRAAGRQDLLVQRAIRAGGHCQFSQQELTTAFSDLVRWVREGVRPAGDDLSGDLTDIGRQFTSPLRPGDPGGVN</sequence>
<proteinExistence type="predicted"/>
<evidence type="ECO:0000313" key="3">
    <source>
        <dbReference type="EMBL" id="PFG73869.1"/>
    </source>
</evidence>
<dbReference type="SUPFAM" id="SSF53474">
    <property type="entry name" value="alpha/beta-Hydrolases"/>
    <property type="match status" value="1"/>
</dbReference>
<feature type="chain" id="PRO_5012879891" description="Alpha/beta hydrolase" evidence="2">
    <location>
        <begin position="22"/>
        <end position="461"/>
    </location>
</feature>
<evidence type="ECO:0000256" key="1">
    <source>
        <dbReference type="SAM" id="MobiDB-lite"/>
    </source>
</evidence>
<name>A0A2A9HGC4_TEPT2</name>
<feature type="compositionally biased region" description="Low complexity" evidence="1">
    <location>
        <begin position="25"/>
        <end position="42"/>
    </location>
</feature>
<dbReference type="PROSITE" id="PS51257">
    <property type="entry name" value="PROKAR_LIPOPROTEIN"/>
    <property type="match status" value="1"/>
</dbReference>
<dbReference type="Gene3D" id="3.40.50.1820">
    <property type="entry name" value="alpha/beta hydrolase"/>
    <property type="match status" value="1"/>
</dbReference>
<accession>A0A2A9HGC4</accession>
<feature type="region of interest" description="Disordered" evidence="1">
    <location>
        <begin position="25"/>
        <end position="60"/>
    </location>
</feature>
<reference evidence="3 4" key="1">
    <citation type="submission" date="2017-09" db="EMBL/GenBank/DDBJ databases">
        <title>Sequencing the genomes of two abundant thermophiles in Great Basin hot springs: Thermocrinis jamiesonii and novel Chloroflexi Thermoflexus hugenholtzii.</title>
        <authorList>
            <person name="Hedlund B."/>
        </authorList>
    </citation>
    <scope>NUCLEOTIDE SEQUENCE [LARGE SCALE GENOMIC DNA]</scope>
    <source>
        <strain evidence="3 4">G233</strain>
    </source>
</reference>
<feature type="region of interest" description="Disordered" evidence="1">
    <location>
        <begin position="436"/>
        <end position="461"/>
    </location>
</feature>
<evidence type="ECO:0000313" key="4">
    <source>
        <dbReference type="Proteomes" id="UP000223071"/>
    </source>
</evidence>
<gene>
    <name evidence="3" type="ORF">A9A59_1075</name>
</gene>